<evidence type="ECO:0000256" key="2">
    <source>
        <dbReference type="ARBA" id="ARBA00004141"/>
    </source>
</evidence>
<evidence type="ECO:0000313" key="10">
    <source>
        <dbReference type="EMBL" id="HAT1595716.1"/>
    </source>
</evidence>
<dbReference type="GO" id="GO:0016020">
    <property type="term" value="C:membrane"/>
    <property type="evidence" value="ECO:0007669"/>
    <property type="project" value="UniProtKB-SubCell"/>
</dbReference>
<evidence type="ECO:0000256" key="3">
    <source>
        <dbReference type="ARBA" id="ARBA00007520"/>
    </source>
</evidence>
<dbReference type="Proteomes" id="UP000861567">
    <property type="component" value="Unassembled WGS sequence"/>
</dbReference>
<evidence type="ECO:0000256" key="1">
    <source>
        <dbReference type="ARBA" id="ARBA00003279"/>
    </source>
</evidence>
<dbReference type="InterPro" id="IPR005829">
    <property type="entry name" value="Sugar_transporter_CS"/>
</dbReference>
<feature type="transmembrane region" description="Helical" evidence="8">
    <location>
        <begin position="302"/>
        <end position="323"/>
    </location>
</feature>
<evidence type="ECO:0000256" key="7">
    <source>
        <dbReference type="ARBA" id="ARBA00023136"/>
    </source>
</evidence>
<dbReference type="PRINTS" id="PR01035">
    <property type="entry name" value="TCRTETA"/>
</dbReference>
<reference evidence="10" key="1">
    <citation type="journal article" date="2018" name="Genome Biol.">
        <title>SKESA: strategic k-mer extension for scrupulous assemblies.</title>
        <authorList>
            <person name="Souvorov A."/>
            <person name="Agarwala R."/>
            <person name="Lipman D.J."/>
        </authorList>
    </citation>
    <scope>NUCLEOTIDE SEQUENCE</scope>
    <source>
        <strain evidence="10">D3612</strain>
    </source>
</reference>
<sequence>MRSIGFILFTIFLDATGMCLIIPVLPDVLRRFIHDPTLVSLNFGYFIGIYAVMQFFASPILGALSDCYGRKLILLISLLGAALDYIFMAFAPALGLLYVGRVISGFTGASMAVAYSYMADVSDEKTRPMNFSLISAAWGVGFIIGPLIGGTVGSYGLMFPFLVSAAMNFVNFMFGLFVLPESLPKERRRTLAIKQFNPLILIARSFKRPLIFKLMIIYFLLFLAANVHMVNWTLYTQTKFNWTAKEVGFSLTFVGLMIAFVQGFLSKTIILRLGEKNSLTLGILAYCFSFFLFGLAPKSWMMYPIIALFSLSGIAIPALQSLLSRLIASNEQGELQGILVSFASIAAIIAPIIFSFLFILFTEPDGPALFPGAAYEGAAAICLIALIFWWRIFFKDFKLK</sequence>
<comment type="function">
    <text evidence="1">Resistance to tetracycline by an active tetracycline efflux. This is an energy-dependent process that decreases the accumulation of the antibiotic in whole cells. This protein functions as a metal-tetracycline/H(+) antiporter.</text>
</comment>
<dbReference type="CDD" id="cd17388">
    <property type="entry name" value="MFS_TetA"/>
    <property type="match status" value="1"/>
</dbReference>
<feature type="transmembrane region" description="Helical" evidence="8">
    <location>
        <begin position="335"/>
        <end position="361"/>
    </location>
</feature>
<feature type="domain" description="Major facilitator superfamily (MFS) profile" evidence="9">
    <location>
        <begin position="3"/>
        <end position="397"/>
    </location>
</feature>
<comment type="caution">
    <text evidence="10">The sequence shown here is derived from an EMBL/GenBank/DDBJ whole genome shotgun (WGS) entry which is preliminary data.</text>
</comment>
<dbReference type="PROSITE" id="PS00216">
    <property type="entry name" value="SUGAR_TRANSPORT_1"/>
    <property type="match status" value="1"/>
</dbReference>
<feature type="transmembrane region" description="Helical" evidence="8">
    <location>
        <begin position="130"/>
        <end position="149"/>
    </location>
</feature>
<reference evidence="10" key="2">
    <citation type="submission" date="2020-11" db="EMBL/GenBank/DDBJ databases">
        <authorList>
            <consortium name="NCBI Pathogen Detection Project"/>
        </authorList>
    </citation>
    <scope>NUCLEOTIDE SEQUENCE</scope>
    <source>
        <strain evidence="10">D3612</strain>
    </source>
</reference>
<dbReference type="SUPFAM" id="SSF103473">
    <property type="entry name" value="MFS general substrate transporter"/>
    <property type="match status" value="1"/>
</dbReference>
<feature type="transmembrane region" description="Helical" evidence="8">
    <location>
        <begin position="72"/>
        <end position="91"/>
    </location>
</feature>
<feature type="transmembrane region" description="Helical" evidence="8">
    <location>
        <begin position="97"/>
        <end position="118"/>
    </location>
</feature>
<feature type="transmembrane region" description="Helical" evidence="8">
    <location>
        <begin position="247"/>
        <end position="265"/>
    </location>
</feature>
<evidence type="ECO:0000313" key="11">
    <source>
        <dbReference type="Proteomes" id="UP000861567"/>
    </source>
</evidence>
<comment type="similarity">
    <text evidence="3">Belongs to the major facilitator superfamily. TCR/Tet family.</text>
</comment>
<dbReference type="InterPro" id="IPR001958">
    <property type="entry name" value="Tet-R_TetA/multi-R_MdtG-like"/>
</dbReference>
<protein>
    <submittedName>
        <fullName evidence="10">TCR/Tet family MFS transporter</fullName>
    </submittedName>
</protein>
<dbReference type="AlphaFoldDB" id="A0AAN5KPW8"/>
<dbReference type="PROSITE" id="PS50850">
    <property type="entry name" value="MFS"/>
    <property type="match status" value="1"/>
</dbReference>
<dbReference type="InterPro" id="IPR011701">
    <property type="entry name" value="MFS"/>
</dbReference>
<evidence type="ECO:0000256" key="6">
    <source>
        <dbReference type="ARBA" id="ARBA00022989"/>
    </source>
</evidence>
<evidence type="ECO:0000256" key="4">
    <source>
        <dbReference type="ARBA" id="ARBA00022448"/>
    </source>
</evidence>
<accession>A0AAN5KPW8</accession>
<evidence type="ECO:0000259" key="9">
    <source>
        <dbReference type="PROSITE" id="PS50850"/>
    </source>
</evidence>
<proteinExistence type="inferred from homology"/>
<dbReference type="GO" id="GO:0022857">
    <property type="term" value="F:transmembrane transporter activity"/>
    <property type="evidence" value="ECO:0007669"/>
    <property type="project" value="InterPro"/>
</dbReference>
<evidence type="ECO:0000256" key="8">
    <source>
        <dbReference type="SAM" id="Phobius"/>
    </source>
</evidence>
<organism evidence="10 11">
    <name type="scientific">Legionella pneumophila</name>
    <dbReference type="NCBI Taxonomy" id="446"/>
    <lineage>
        <taxon>Bacteria</taxon>
        <taxon>Pseudomonadati</taxon>
        <taxon>Pseudomonadota</taxon>
        <taxon>Gammaproteobacteria</taxon>
        <taxon>Legionellales</taxon>
        <taxon>Legionellaceae</taxon>
        <taxon>Legionella</taxon>
    </lineage>
</organism>
<feature type="transmembrane region" description="Helical" evidence="8">
    <location>
        <begin position="210"/>
        <end position="235"/>
    </location>
</feature>
<evidence type="ECO:0000256" key="5">
    <source>
        <dbReference type="ARBA" id="ARBA00022692"/>
    </source>
</evidence>
<dbReference type="EMBL" id="DACSEI010000006">
    <property type="protein sequence ID" value="HAT1595716.1"/>
    <property type="molecule type" value="Genomic_DNA"/>
</dbReference>
<keyword evidence="4" id="KW-0813">Transport</keyword>
<comment type="subcellular location">
    <subcellularLocation>
        <location evidence="2">Membrane</location>
        <topology evidence="2">Multi-pass membrane protein</topology>
    </subcellularLocation>
</comment>
<feature type="transmembrane region" description="Helical" evidence="8">
    <location>
        <begin position="155"/>
        <end position="179"/>
    </location>
</feature>
<feature type="transmembrane region" description="Helical" evidence="8">
    <location>
        <begin position="43"/>
        <end position="65"/>
    </location>
</feature>
<gene>
    <name evidence="10" type="ORF">I8Y58_000922</name>
</gene>
<keyword evidence="6 8" id="KW-1133">Transmembrane helix</keyword>
<feature type="transmembrane region" description="Helical" evidence="8">
    <location>
        <begin position="373"/>
        <end position="394"/>
    </location>
</feature>
<dbReference type="InterPro" id="IPR036259">
    <property type="entry name" value="MFS_trans_sf"/>
</dbReference>
<dbReference type="Gene3D" id="1.20.1250.20">
    <property type="entry name" value="MFS general substrate transporter like domains"/>
    <property type="match status" value="1"/>
</dbReference>
<dbReference type="PANTHER" id="PTHR23504:SF15">
    <property type="entry name" value="MAJOR FACILITATOR SUPERFAMILY (MFS) PROFILE DOMAIN-CONTAINING PROTEIN"/>
    <property type="match status" value="1"/>
</dbReference>
<name>A0AAN5KPW8_LEGPN</name>
<keyword evidence="7 8" id="KW-0472">Membrane</keyword>
<feature type="transmembrane region" description="Helical" evidence="8">
    <location>
        <begin position="277"/>
        <end position="296"/>
    </location>
</feature>
<keyword evidence="5 8" id="KW-0812">Transmembrane</keyword>
<dbReference type="PANTHER" id="PTHR23504">
    <property type="entry name" value="MAJOR FACILITATOR SUPERFAMILY DOMAIN-CONTAINING PROTEIN 10"/>
    <property type="match status" value="1"/>
</dbReference>
<dbReference type="Pfam" id="PF07690">
    <property type="entry name" value="MFS_1"/>
    <property type="match status" value="1"/>
</dbReference>
<dbReference type="InterPro" id="IPR020846">
    <property type="entry name" value="MFS_dom"/>
</dbReference>